<accession>A0A8S5UND8</accession>
<proteinExistence type="predicted"/>
<dbReference type="EMBL" id="BK016112">
    <property type="protein sequence ID" value="DAF95983.1"/>
    <property type="molecule type" value="Genomic_DNA"/>
</dbReference>
<evidence type="ECO:0000313" key="1">
    <source>
        <dbReference type="EMBL" id="DAF95983.1"/>
    </source>
</evidence>
<reference evidence="1" key="1">
    <citation type="journal article" date="2021" name="Proc. Natl. Acad. Sci. U.S.A.">
        <title>A Catalog of Tens of Thousands of Viruses from Human Metagenomes Reveals Hidden Associations with Chronic Diseases.</title>
        <authorList>
            <person name="Tisza M.J."/>
            <person name="Buck C.B."/>
        </authorList>
    </citation>
    <scope>NUCLEOTIDE SEQUENCE</scope>
    <source>
        <strain evidence="1">CtwVB15</strain>
    </source>
</reference>
<sequence length="99" mass="11764">MTICRKIKDRCAELGITYSAFYQRITVYGWDYEKALTTPKGRDGRKPKEFYNGEPLADVLKRIGMNYTTYWNRVHLYKWTPKRAIETPVNKKCHKKGKK</sequence>
<organism evidence="1">
    <name type="scientific">Myoviridae sp. ctwVB15</name>
    <dbReference type="NCBI Taxonomy" id="2825208"/>
    <lineage>
        <taxon>Viruses</taxon>
        <taxon>Duplodnaviria</taxon>
        <taxon>Heunggongvirae</taxon>
        <taxon>Uroviricota</taxon>
        <taxon>Caudoviricetes</taxon>
    </lineage>
</organism>
<protein>
    <submittedName>
        <fullName evidence="1">PVL ORF-50-like family</fullName>
    </submittedName>
</protein>
<name>A0A8S5UND8_9CAUD</name>